<dbReference type="OrthoDB" id="9815249at2"/>
<feature type="chain" id="PRO_5023103165" description="DUF4253 domain-containing protein" evidence="2">
    <location>
        <begin position="21"/>
        <end position="427"/>
    </location>
</feature>
<feature type="signal peptide" evidence="2">
    <location>
        <begin position="1"/>
        <end position="20"/>
    </location>
</feature>
<evidence type="ECO:0008006" key="5">
    <source>
        <dbReference type="Google" id="ProtNLM"/>
    </source>
</evidence>
<feature type="region of interest" description="Disordered" evidence="1">
    <location>
        <begin position="175"/>
        <end position="197"/>
    </location>
</feature>
<dbReference type="RefSeq" id="WP_146289669.1">
    <property type="nucleotide sequence ID" value="NZ_CP042304.1"/>
</dbReference>
<protein>
    <recommendedName>
        <fullName evidence="5">DUF4253 domain-containing protein</fullName>
    </recommendedName>
</protein>
<name>A0A5B8LSZ2_9HYPH</name>
<reference evidence="3 4" key="1">
    <citation type="submission" date="2019-07" db="EMBL/GenBank/DDBJ databases">
        <title>Full genome sequence of Devosia sp. Gsoil 520.</title>
        <authorList>
            <person name="Im W.-T."/>
        </authorList>
    </citation>
    <scope>NUCLEOTIDE SEQUENCE [LARGE SCALE GENOMIC DNA]</scope>
    <source>
        <strain evidence="3 4">Gsoil 520</strain>
    </source>
</reference>
<accession>A0A5B8LSZ2</accession>
<keyword evidence="2" id="KW-0732">Signal</keyword>
<proteinExistence type="predicted"/>
<evidence type="ECO:0000313" key="4">
    <source>
        <dbReference type="Proteomes" id="UP000315364"/>
    </source>
</evidence>
<dbReference type="Proteomes" id="UP000315364">
    <property type="component" value="Chromosome"/>
</dbReference>
<sequence length="427" mass="46333">MRGFSAVALAAMLLPAAASASEVGDQLAQRLYDGTLAEIGDLALQRCDEYNADACFALGMLDLVTAYERTAQALYRHGVTAPNSPAMAMLFGMGLDAPARPANPDPEPLTYQGLRDILEEFTSLLDVARGHFEMADMGTGFVIPIDPLKVRIDLDGNGTAEPGETLASLLGPLGEFTDIPAPDGPPPLGKSKTRPEPAPDLTIGFDNADAIWLAGYSTIISTPAELLLAHDFSQFYDAYLHRVFPEADLPMQDYSRGGTLFMDPDSDTFIADIIAAIHTADFPVTDAARLAGVRERLLSITALSRKNWELILVETDDDRELVPGPHQTSLVPDTPVTEETVAAWLATLDRLDEILNGELLLPHWRFKQGFDLKAYFDTATETDLVMLFTGLGALPYLKDGPIADAEAFADANRVFGDNWPGFALWFN</sequence>
<dbReference type="EMBL" id="CP042304">
    <property type="protein sequence ID" value="QDZ10885.1"/>
    <property type="molecule type" value="Genomic_DNA"/>
</dbReference>
<dbReference type="AlphaFoldDB" id="A0A5B8LSZ2"/>
<organism evidence="3 4">
    <name type="scientific">Devosia ginsengisoli</name>
    <dbReference type="NCBI Taxonomy" id="400770"/>
    <lineage>
        <taxon>Bacteria</taxon>
        <taxon>Pseudomonadati</taxon>
        <taxon>Pseudomonadota</taxon>
        <taxon>Alphaproteobacteria</taxon>
        <taxon>Hyphomicrobiales</taxon>
        <taxon>Devosiaceae</taxon>
        <taxon>Devosia</taxon>
    </lineage>
</organism>
<keyword evidence="4" id="KW-1185">Reference proteome</keyword>
<gene>
    <name evidence="3" type="ORF">FPZ08_09050</name>
</gene>
<evidence type="ECO:0000256" key="2">
    <source>
        <dbReference type="SAM" id="SignalP"/>
    </source>
</evidence>
<evidence type="ECO:0000313" key="3">
    <source>
        <dbReference type="EMBL" id="QDZ10885.1"/>
    </source>
</evidence>
<evidence type="ECO:0000256" key="1">
    <source>
        <dbReference type="SAM" id="MobiDB-lite"/>
    </source>
</evidence>
<dbReference type="KEGG" id="dea:FPZ08_09050"/>